<name>A0A7W4YBX2_9CELL</name>
<dbReference type="RefSeq" id="WP_183296886.1">
    <property type="nucleotide sequence ID" value="NZ_JACHVX010000004.1"/>
</dbReference>
<comment type="caution">
    <text evidence="2">The sequence shown here is derived from an EMBL/GenBank/DDBJ whole genome shotgun (WGS) entry which is preliminary data.</text>
</comment>
<sequence length="83" mass="8712">MSVTGVEGLVVADASGAWAIRSQSSTVYVDVDALFRATGPGSSRGMADGRWVPLTSGVEDQATVLGDPAPEPRHPHLRIRVEP</sequence>
<protein>
    <submittedName>
        <fullName evidence="2">Uncharacterized protein</fullName>
    </submittedName>
</protein>
<organism evidence="2 3">
    <name type="scientific">Cellulomonas cellasea</name>
    <dbReference type="NCBI Taxonomy" id="43670"/>
    <lineage>
        <taxon>Bacteria</taxon>
        <taxon>Bacillati</taxon>
        <taxon>Actinomycetota</taxon>
        <taxon>Actinomycetes</taxon>
        <taxon>Micrococcales</taxon>
        <taxon>Cellulomonadaceae</taxon>
        <taxon>Cellulomonas</taxon>
    </lineage>
</organism>
<evidence type="ECO:0000256" key="1">
    <source>
        <dbReference type="SAM" id="MobiDB-lite"/>
    </source>
</evidence>
<dbReference type="EMBL" id="JACHVX010000004">
    <property type="protein sequence ID" value="MBB2924098.1"/>
    <property type="molecule type" value="Genomic_DNA"/>
</dbReference>
<dbReference type="Proteomes" id="UP000518206">
    <property type="component" value="Unassembled WGS sequence"/>
</dbReference>
<gene>
    <name evidence="2" type="ORF">FHR80_003026</name>
</gene>
<proteinExistence type="predicted"/>
<evidence type="ECO:0000313" key="3">
    <source>
        <dbReference type="Proteomes" id="UP000518206"/>
    </source>
</evidence>
<reference evidence="2 3" key="1">
    <citation type="submission" date="2020-08" db="EMBL/GenBank/DDBJ databases">
        <title>The Agave Microbiome: Exploring the role of microbial communities in plant adaptations to desert environments.</title>
        <authorList>
            <person name="Partida-Martinez L.P."/>
        </authorList>
    </citation>
    <scope>NUCLEOTIDE SEQUENCE [LARGE SCALE GENOMIC DNA]</scope>
    <source>
        <strain evidence="2 3">RAS26</strain>
    </source>
</reference>
<feature type="compositionally biased region" description="Basic and acidic residues" evidence="1">
    <location>
        <begin position="70"/>
        <end position="83"/>
    </location>
</feature>
<feature type="region of interest" description="Disordered" evidence="1">
    <location>
        <begin position="62"/>
        <end position="83"/>
    </location>
</feature>
<accession>A0A7W4YBX2</accession>
<dbReference type="AlphaFoldDB" id="A0A7W4YBX2"/>
<reference evidence="2 3" key="2">
    <citation type="submission" date="2020-08" db="EMBL/GenBank/DDBJ databases">
        <authorList>
            <person name="Partida-Martinez L."/>
            <person name="Huntemann M."/>
            <person name="Clum A."/>
            <person name="Wang J."/>
            <person name="Palaniappan K."/>
            <person name="Ritter S."/>
            <person name="Chen I.-M."/>
            <person name="Stamatis D."/>
            <person name="Reddy T."/>
            <person name="O'Malley R."/>
            <person name="Daum C."/>
            <person name="Shapiro N."/>
            <person name="Ivanova N."/>
            <person name="Kyrpides N."/>
            <person name="Woyke T."/>
        </authorList>
    </citation>
    <scope>NUCLEOTIDE SEQUENCE [LARGE SCALE GENOMIC DNA]</scope>
    <source>
        <strain evidence="2 3">RAS26</strain>
    </source>
</reference>
<evidence type="ECO:0000313" key="2">
    <source>
        <dbReference type="EMBL" id="MBB2924098.1"/>
    </source>
</evidence>